<sequence length="127" mass="13753">MSLRDQILQCDDVQKEIIDVPQWNTKIAVHGMSGAARTQMIQNAADNDGVMNFAKMMPDIVIMCTFDPDTDEQVFSEADREALMLKSGAVLDLIVNTAMRISGLLEGAVDKAGKDFSNALADASSLS</sequence>
<dbReference type="InterPro" id="IPR038556">
    <property type="entry name" value="TAC_Gp13-like_sf"/>
</dbReference>
<reference evidence="3" key="1">
    <citation type="submission" date="2020-05" db="EMBL/GenBank/DDBJ databases">
        <authorList>
            <person name="Chiriac C."/>
            <person name="Salcher M."/>
            <person name="Ghai R."/>
            <person name="Kavagutti S V."/>
        </authorList>
    </citation>
    <scope>NUCLEOTIDE SEQUENCE</scope>
</reference>
<dbReference type="Gene3D" id="3.30.2220.20">
    <property type="entry name" value="Phage tail assembly chaperone gp13-like"/>
    <property type="match status" value="1"/>
</dbReference>
<dbReference type="EMBL" id="LR796845">
    <property type="protein sequence ID" value="CAB4169471.1"/>
    <property type="molecule type" value="Genomic_DNA"/>
</dbReference>
<dbReference type="EMBL" id="LR796438">
    <property type="protein sequence ID" value="CAB4144674.1"/>
    <property type="molecule type" value="Genomic_DNA"/>
</dbReference>
<name>A0A6J5RNR3_9CAUD</name>
<proteinExistence type="predicted"/>
<organism evidence="3">
    <name type="scientific">uncultured Caudovirales phage</name>
    <dbReference type="NCBI Taxonomy" id="2100421"/>
    <lineage>
        <taxon>Viruses</taxon>
        <taxon>Duplodnaviria</taxon>
        <taxon>Heunggongvirae</taxon>
        <taxon>Uroviricota</taxon>
        <taxon>Caudoviricetes</taxon>
        <taxon>Peduoviridae</taxon>
        <taxon>Maltschvirus</taxon>
        <taxon>Maltschvirus maltsch</taxon>
    </lineage>
</organism>
<protein>
    <submittedName>
        <fullName evidence="3">Uncharacterized protein</fullName>
    </submittedName>
</protein>
<evidence type="ECO:0000313" key="3">
    <source>
        <dbReference type="EMBL" id="CAB4195826.1"/>
    </source>
</evidence>
<accession>A0A6J5RNR3</accession>
<evidence type="ECO:0000313" key="1">
    <source>
        <dbReference type="EMBL" id="CAB4144674.1"/>
    </source>
</evidence>
<gene>
    <name evidence="3" type="ORF">UFOVP1296_38</name>
    <name evidence="1" type="ORF">UFOVP471_56</name>
    <name evidence="2" type="ORF">UFOVP890_38</name>
</gene>
<dbReference type="EMBL" id="LR797240">
    <property type="protein sequence ID" value="CAB4195826.1"/>
    <property type="molecule type" value="Genomic_DNA"/>
</dbReference>
<evidence type="ECO:0000313" key="2">
    <source>
        <dbReference type="EMBL" id="CAB4169471.1"/>
    </source>
</evidence>